<organism evidence="2 3">
    <name type="scientific">Olleya sediminilitoris</name>
    <dbReference type="NCBI Taxonomy" id="2795739"/>
    <lineage>
        <taxon>Bacteria</taxon>
        <taxon>Pseudomonadati</taxon>
        <taxon>Bacteroidota</taxon>
        <taxon>Flavobacteriia</taxon>
        <taxon>Flavobacteriales</taxon>
        <taxon>Flavobacteriaceae</taxon>
    </lineage>
</organism>
<evidence type="ECO:0000313" key="2">
    <source>
        <dbReference type="EMBL" id="MBL7560801.1"/>
    </source>
</evidence>
<dbReference type="InterPro" id="IPR026341">
    <property type="entry name" value="T9SS_type_B"/>
</dbReference>
<feature type="domain" description="DUF7507" evidence="1">
    <location>
        <begin position="316"/>
        <end position="427"/>
    </location>
</feature>
<dbReference type="Pfam" id="PF13585">
    <property type="entry name" value="CHU_C"/>
    <property type="match status" value="1"/>
</dbReference>
<dbReference type="NCBIfam" id="TIGR04131">
    <property type="entry name" value="Bac_Flav_CTERM"/>
    <property type="match status" value="1"/>
</dbReference>
<evidence type="ECO:0000259" key="1">
    <source>
        <dbReference type="Pfam" id="PF24346"/>
    </source>
</evidence>
<dbReference type="InterPro" id="IPR047589">
    <property type="entry name" value="DUF11_rpt"/>
</dbReference>
<reference evidence="2 3" key="1">
    <citation type="submission" date="2020-12" db="EMBL/GenBank/DDBJ databases">
        <title>Olleya sediminilitoris sp. nov., isolated from a tidal flat.</title>
        <authorList>
            <person name="Park S."/>
            <person name="Yoon J.-H."/>
        </authorList>
    </citation>
    <scope>NUCLEOTIDE SEQUENCE [LARGE SCALE GENOMIC DNA]</scope>
    <source>
        <strain evidence="2 3">YSTF-M6</strain>
    </source>
</reference>
<gene>
    <name evidence="2" type="ORF">JAO71_13410</name>
</gene>
<feature type="domain" description="DUF7507" evidence="1">
    <location>
        <begin position="580"/>
        <end position="692"/>
    </location>
</feature>
<dbReference type="EMBL" id="JAEMEF010000013">
    <property type="protein sequence ID" value="MBL7560801.1"/>
    <property type="molecule type" value="Genomic_DNA"/>
</dbReference>
<dbReference type="RefSeq" id="WP_203001316.1">
    <property type="nucleotide sequence ID" value="NZ_JAEMEF010000013.1"/>
</dbReference>
<protein>
    <submittedName>
        <fullName evidence="2">Gliding motility-associated C-terminal domain-containing protein</fullName>
    </submittedName>
</protein>
<feature type="non-terminal residue" evidence="2">
    <location>
        <position position="1"/>
    </location>
</feature>
<name>A0ABS1WNV1_9FLAO</name>
<dbReference type="Proteomes" id="UP000605013">
    <property type="component" value="Unassembled WGS sequence"/>
</dbReference>
<dbReference type="NCBIfam" id="TIGR01451">
    <property type="entry name" value="B_ant_repeat"/>
    <property type="match status" value="2"/>
</dbReference>
<dbReference type="Pfam" id="PF24346">
    <property type="entry name" value="DUF7507"/>
    <property type="match status" value="3"/>
</dbReference>
<evidence type="ECO:0000313" key="3">
    <source>
        <dbReference type="Proteomes" id="UP000605013"/>
    </source>
</evidence>
<comment type="caution">
    <text evidence="2">The sequence shown here is derived from an EMBL/GenBank/DDBJ whole genome shotgun (WGS) entry which is preliminary data.</text>
</comment>
<proteinExistence type="predicted"/>
<keyword evidence="3" id="KW-1185">Reference proteome</keyword>
<dbReference type="InterPro" id="IPR025667">
    <property type="entry name" value="SprB_repeat"/>
</dbReference>
<sequence>SCNNLSVTGTSTPAVCFGQSNGTINATVTGGSGDFTYAWDTITNTTTSVSNLPAGDYTITVTDQITLCTANTTITINEPNQLSSAIAVSNILCKGEQTGALDLAVNGGNGNYTFLWDDANASTTEDLINVPAGTYTVIITDDKGCTTTDSATILEPDTNVNATIESQTNVDCFNGDNGQVTIVANGGISPYSYSIDAGNTYQNNGTFSNLTQGNYTITVLDANGCTFDQNVIITQPDAVLSASINSQTNTICGSSNGSATIFVEGGTEPYEYLWNDNLAQNTATATNLEANTYNVTITDANNCSITLPVTITNSCINIVKTGVYNDENQDNCSNTNETITYTFTVTNNGNTPLENIIISDPLFENSNPNTTITLVSGDVNSNNILEQNETWMYTANYAINQTQIDSGQVENQATVSATNTDNITVSDISGTTVDTDNTTVITLCTSSGINVVKTAAIANGDTCLAVDSQVTYTFTVTNTGSVSIDTITINDTLLGGDITADVTLAGDTNNDNILQPTETWTYTAPDYTVTQADVDAGTITNTVTVNGNDVLDNTNITDNDTYIIDNDNTEVSFCDPTIGINIVKTGVFNNDNANECSEIDETISYTFTITNTGSISLENVIISDPLLENATPNVTITYTSGDLDNNGHLAPTETWVYTATYLITQLDIDATEVINTATVSAEDLLNGNNVSDTDQITTELIEDITAPNAIDCEVLDETIECDGSNNETLAESWNNSNLSALENCVTDSCDANVLITSDFNFDNLVTNCGSNGTIEVMYTLTDTSGNFSTLTATLTIIDTTGPSLVTTFDLPNSVTCSTIPEIPELVFEDGCSTTDMTVVFNETTEFTGDEEIYDLVWTWTATDNCGNDTTITHVTNVLTENFTTPLNEERCTLDGLIDLYEYLPLDADTSIEWDVVTDDTEITDGIFDPLEVELGDYVFTYTTSNGTCLTSYELTLTINDDCIVLPCGEDDLKISKAVTPNGDNYNETFVVGGLEQCGYIIDIKIFNRFGDIVFKSADYQNDWSGQSPSGSIGSAGRLPNGTYYYVVNILDSGIDTLAGPLYLGTK</sequence>
<dbReference type="Pfam" id="PF13573">
    <property type="entry name" value="SprB"/>
    <property type="match status" value="4"/>
</dbReference>
<dbReference type="Gene3D" id="2.60.40.740">
    <property type="match status" value="2"/>
</dbReference>
<dbReference type="InterPro" id="IPR055354">
    <property type="entry name" value="DUF7507"/>
</dbReference>
<accession>A0ABS1WNV1</accession>
<feature type="domain" description="DUF7507" evidence="1">
    <location>
        <begin position="448"/>
        <end position="557"/>
    </location>
</feature>